<dbReference type="Proteomes" id="UP000694427">
    <property type="component" value="Unplaced"/>
</dbReference>
<dbReference type="Pfam" id="PF07679">
    <property type="entry name" value="I-set"/>
    <property type="match status" value="1"/>
</dbReference>
<dbReference type="Ensembl" id="ENSCCRT00010064994.1">
    <property type="protein sequence ID" value="ENSCCRP00010059278.1"/>
    <property type="gene ID" value="ENSCCRG00010025124.1"/>
</dbReference>
<dbReference type="InterPro" id="IPR013783">
    <property type="entry name" value="Ig-like_fold"/>
</dbReference>
<reference evidence="3" key="2">
    <citation type="submission" date="2025-09" db="UniProtKB">
        <authorList>
            <consortium name="Ensembl"/>
        </authorList>
    </citation>
    <scope>IDENTIFICATION</scope>
</reference>
<keyword evidence="4" id="KW-1185">Reference proteome</keyword>
<proteinExistence type="predicted"/>
<evidence type="ECO:0000313" key="4">
    <source>
        <dbReference type="Proteomes" id="UP000694427"/>
    </source>
</evidence>
<dbReference type="AlphaFoldDB" id="A0A8C1QRH5"/>
<accession>A0A8C1QRH5</accession>
<dbReference type="PANTHER" id="PTHR21063:SF4">
    <property type="entry name" value="CD48 ANTIGEN-RELATED"/>
    <property type="match status" value="1"/>
</dbReference>
<evidence type="ECO:0000259" key="2">
    <source>
        <dbReference type="SMART" id="SM00409"/>
    </source>
</evidence>
<protein>
    <recommendedName>
        <fullName evidence="2">Immunoglobulin domain-containing protein</fullName>
    </recommendedName>
</protein>
<reference evidence="3" key="1">
    <citation type="submission" date="2025-08" db="UniProtKB">
        <authorList>
            <consortium name="Ensembl"/>
        </authorList>
    </citation>
    <scope>IDENTIFICATION</scope>
</reference>
<feature type="transmembrane region" description="Helical" evidence="1">
    <location>
        <begin position="132"/>
        <end position="155"/>
    </location>
</feature>
<dbReference type="Gene3D" id="2.60.40.10">
    <property type="entry name" value="Immunoglobulins"/>
    <property type="match status" value="1"/>
</dbReference>
<dbReference type="PANTHER" id="PTHR21063">
    <property type="entry name" value="LFA-3"/>
    <property type="match status" value="1"/>
</dbReference>
<dbReference type="SUPFAM" id="SSF48726">
    <property type="entry name" value="Immunoglobulin"/>
    <property type="match status" value="1"/>
</dbReference>
<dbReference type="InterPro" id="IPR003599">
    <property type="entry name" value="Ig_sub"/>
</dbReference>
<name>A0A8C1QRH5_CYPCA</name>
<sequence>LLLGQCCASAVNIDVSVMEGDSVTLYTDVTKTQDKKVQWYYNNTRIARITGDPNKTCTDVQCTERLRDRLKLKLDHQTGSLTITNTRTTDSGDYRLRIISIRRSSEKTFNVTSILSVFLSVKDVSDSGLSSAAAVVVAVVVVVVLLLLVTAVVYYKRQAIMKCGTRWKYVNCCMKIYIYFVLSKQSQQCLTKFIIDQTGIGGSAVIR</sequence>
<keyword evidence="1" id="KW-1133">Transmembrane helix</keyword>
<dbReference type="InterPro" id="IPR036179">
    <property type="entry name" value="Ig-like_dom_sf"/>
</dbReference>
<keyword evidence="1" id="KW-0472">Membrane</keyword>
<keyword evidence="1" id="KW-0812">Transmembrane</keyword>
<feature type="domain" description="Immunoglobulin" evidence="2">
    <location>
        <begin position="12"/>
        <end position="114"/>
    </location>
</feature>
<dbReference type="InterPro" id="IPR013098">
    <property type="entry name" value="Ig_I-set"/>
</dbReference>
<evidence type="ECO:0000313" key="3">
    <source>
        <dbReference type="Ensembl" id="ENSCCRP00010059278.1"/>
    </source>
</evidence>
<organism evidence="3 4">
    <name type="scientific">Cyprinus carpio</name>
    <name type="common">Common carp</name>
    <dbReference type="NCBI Taxonomy" id="7962"/>
    <lineage>
        <taxon>Eukaryota</taxon>
        <taxon>Metazoa</taxon>
        <taxon>Chordata</taxon>
        <taxon>Craniata</taxon>
        <taxon>Vertebrata</taxon>
        <taxon>Euteleostomi</taxon>
        <taxon>Actinopterygii</taxon>
        <taxon>Neopterygii</taxon>
        <taxon>Teleostei</taxon>
        <taxon>Ostariophysi</taxon>
        <taxon>Cypriniformes</taxon>
        <taxon>Cyprinidae</taxon>
        <taxon>Cyprininae</taxon>
        <taxon>Cyprinus</taxon>
    </lineage>
</organism>
<evidence type="ECO:0000256" key="1">
    <source>
        <dbReference type="SAM" id="Phobius"/>
    </source>
</evidence>
<dbReference type="SMART" id="SM00409">
    <property type="entry name" value="IG"/>
    <property type="match status" value="1"/>
</dbReference>